<feature type="compositionally biased region" description="Basic residues" evidence="2">
    <location>
        <begin position="170"/>
        <end position="187"/>
    </location>
</feature>
<dbReference type="EMBL" id="RRYP01003381">
    <property type="protein sequence ID" value="TNV83853.1"/>
    <property type="molecule type" value="Genomic_DNA"/>
</dbReference>
<comment type="caution">
    <text evidence="3">The sequence shown here is derived from an EMBL/GenBank/DDBJ whole genome shotgun (WGS) entry which is preliminary data.</text>
</comment>
<evidence type="ECO:0000313" key="4">
    <source>
        <dbReference type="Proteomes" id="UP000785679"/>
    </source>
</evidence>
<feature type="compositionally biased region" description="Polar residues" evidence="2">
    <location>
        <begin position="12"/>
        <end position="25"/>
    </location>
</feature>
<keyword evidence="1" id="KW-0175">Coiled coil</keyword>
<accession>A0A8J8T769</accession>
<dbReference type="Proteomes" id="UP000785679">
    <property type="component" value="Unassembled WGS sequence"/>
</dbReference>
<dbReference type="AlphaFoldDB" id="A0A8J8T769"/>
<evidence type="ECO:0000256" key="2">
    <source>
        <dbReference type="SAM" id="MobiDB-lite"/>
    </source>
</evidence>
<proteinExistence type="predicted"/>
<feature type="compositionally biased region" description="Polar residues" evidence="2">
    <location>
        <begin position="104"/>
        <end position="117"/>
    </location>
</feature>
<feature type="region of interest" description="Disordered" evidence="2">
    <location>
        <begin position="1"/>
        <end position="43"/>
    </location>
</feature>
<evidence type="ECO:0000313" key="3">
    <source>
        <dbReference type="EMBL" id="TNV83853.1"/>
    </source>
</evidence>
<feature type="region of interest" description="Disordered" evidence="2">
    <location>
        <begin position="152"/>
        <end position="213"/>
    </location>
</feature>
<gene>
    <name evidence="3" type="ORF">FGO68_gene10110</name>
</gene>
<sequence length="773" mass="85613">MAINSEGESRPASINSAGMPENSQKLQEHATIPGSSDTQRKCNPKLKDLNRVKGFLADAANDVKLLMQTMDYRNEAERRQAAENLKKLEQIIIQKSEPKKRQAPHSTKCGSSQNGKQAETHKELSPSALELQALQHTLTFRQYTLLMKRQSESQLENPAEVKRPVNQGGCHKKSTKSHNRPQKQRSTRPKEDWGSQFEPTKVKQRSPKEEGKIVPAKRKLESQVTHQRQSPSLLVQALSHAAGSNKGVNLTKDRSKGSGVPQAADRLCNYNNRGTEISTTFGREEVKSQIIPTRDSLNENKSLQVLIKKFQATVSKYNAFLKEHKLKAPSPAIPPPNLLNDPQLGRVAGVLLRNTLEQTLLSDAGAPTQSANQSPSSELEQSIKELIALCKNYTSLYQVELRRSREVAGLDETILQRAKERMEGYRQQIRALKSIVKKLINKNGEVYYDEQRKKKRDQKWLGKRANNLNSTEHHIIAAPAFQSGTLRSGFLEQSLSLVCEERIEEAAAADEGQVAAGSIIQQETLLPPTFKSSIGSFNLFTHGLHNPERGSYTSVFHTTNISPQCHQDTHMRDTLDESCDYPAIGASDHSSNSHLNLSGGPLTPKFSSQLSQTTYDAANPQQFGEESTRLGTNYSNESCVGKEVTGREVMGSLIQVQAQASSMKQAYYSVGAPSTSLSHASNDLEEEQGRDECFLIETSTSENHLLRRNKQETDSLHLLPGGTSPTTSFVDSPITPPLKSTLTTITPQAGKPAVALYRLLGRTDDQELQTPKM</sequence>
<name>A0A8J8T769_HALGN</name>
<reference evidence="3" key="1">
    <citation type="submission" date="2019-06" db="EMBL/GenBank/DDBJ databases">
        <authorList>
            <person name="Zheng W."/>
        </authorList>
    </citation>
    <scope>NUCLEOTIDE SEQUENCE</scope>
    <source>
        <strain evidence="3">QDHG01</strain>
    </source>
</reference>
<protein>
    <submittedName>
        <fullName evidence="3">Uncharacterized protein</fullName>
    </submittedName>
</protein>
<feature type="coiled-coil region" evidence="1">
    <location>
        <begin position="415"/>
        <end position="442"/>
    </location>
</feature>
<feature type="region of interest" description="Disordered" evidence="2">
    <location>
        <begin position="94"/>
        <end position="124"/>
    </location>
</feature>
<evidence type="ECO:0000256" key="1">
    <source>
        <dbReference type="SAM" id="Coils"/>
    </source>
</evidence>
<feature type="region of interest" description="Disordered" evidence="2">
    <location>
        <begin position="715"/>
        <end position="734"/>
    </location>
</feature>
<keyword evidence="4" id="KW-1185">Reference proteome</keyword>
<feature type="region of interest" description="Disordered" evidence="2">
    <location>
        <begin position="245"/>
        <end position="264"/>
    </location>
</feature>
<organism evidence="3 4">
    <name type="scientific">Halteria grandinella</name>
    <dbReference type="NCBI Taxonomy" id="5974"/>
    <lineage>
        <taxon>Eukaryota</taxon>
        <taxon>Sar</taxon>
        <taxon>Alveolata</taxon>
        <taxon>Ciliophora</taxon>
        <taxon>Intramacronucleata</taxon>
        <taxon>Spirotrichea</taxon>
        <taxon>Stichotrichia</taxon>
        <taxon>Sporadotrichida</taxon>
        <taxon>Halteriidae</taxon>
        <taxon>Halteria</taxon>
    </lineage>
</organism>